<name>A0A914CG61_9BILA</name>
<dbReference type="WBParaSite" id="ACRNAN_scaffold10511.g27940.t1">
    <property type="protein sequence ID" value="ACRNAN_scaffold10511.g27940.t1"/>
    <property type="gene ID" value="ACRNAN_scaffold10511.g27940"/>
</dbReference>
<evidence type="ECO:0000313" key="2">
    <source>
        <dbReference type="WBParaSite" id="ACRNAN_scaffold10511.g27940.t1"/>
    </source>
</evidence>
<reference evidence="2" key="1">
    <citation type="submission" date="2022-11" db="UniProtKB">
        <authorList>
            <consortium name="WormBaseParasite"/>
        </authorList>
    </citation>
    <scope>IDENTIFICATION</scope>
</reference>
<proteinExistence type="predicted"/>
<dbReference type="AlphaFoldDB" id="A0A914CG61"/>
<protein>
    <submittedName>
        <fullName evidence="2">Uncharacterized protein</fullName>
    </submittedName>
</protein>
<keyword evidence="1" id="KW-1185">Reference proteome</keyword>
<organism evidence="1 2">
    <name type="scientific">Acrobeloides nanus</name>
    <dbReference type="NCBI Taxonomy" id="290746"/>
    <lineage>
        <taxon>Eukaryota</taxon>
        <taxon>Metazoa</taxon>
        <taxon>Ecdysozoa</taxon>
        <taxon>Nematoda</taxon>
        <taxon>Chromadorea</taxon>
        <taxon>Rhabditida</taxon>
        <taxon>Tylenchina</taxon>
        <taxon>Cephalobomorpha</taxon>
        <taxon>Cephaloboidea</taxon>
        <taxon>Cephalobidae</taxon>
        <taxon>Acrobeloides</taxon>
    </lineage>
</organism>
<dbReference type="Proteomes" id="UP000887540">
    <property type="component" value="Unplaced"/>
</dbReference>
<sequence length="354" mass="39496">MYIGSWNSAVLKYFDGIFYMDDDTPFSKENPCSNNIVSAFFDNGRDIEIFENNLITKSQICCANWKPLNQLGPITTTRIPIAPEVNQVSQCSTLSVNYHINITGHTSNVSANIQFSLENSTTLFYITNISISNHIPGYDFHLFFLTDALFGSDIDFNPNPFTQNISIFNESEFAISMPGISQIGFGINGNYTTSPESIGELSFYKGNVLDKSTNGYYFDGWSNGWSNQCIPDGSGGYELEFKSTTCCINTASINSLEQTSQQTCRRFNAIIDWFTKDGIVFNELRANISAGFDDPDNKDTLTVISSKNYQILNDDHMGINLFIDRVLINLSSPQEGLSAVPNIGHFVFIDAYII</sequence>
<accession>A0A914CG61</accession>
<evidence type="ECO:0000313" key="1">
    <source>
        <dbReference type="Proteomes" id="UP000887540"/>
    </source>
</evidence>